<dbReference type="RefSeq" id="WP_284254497.1">
    <property type="nucleotide sequence ID" value="NZ_BSVB01000001.1"/>
</dbReference>
<accession>A0ABQ6K595</accession>
<feature type="region of interest" description="Disordered" evidence="1">
    <location>
        <begin position="249"/>
        <end position="297"/>
    </location>
</feature>
<feature type="region of interest" description="Disordered" evidence="1">
    <location>
        <begin position="144"/>
        <end position="205"/>
    </location>
</feature>
<evidence type="ECO:0000313" key="3">
    <source>
        <dbReference type="EMBL" id="GMA95787.1"/>
    </source>
</evidence>
<dbReference type="Pfam" id="PF19609">
    <property type="entry name" value="DUF6114"/>
    <property type="match status" value="1"/>
</dbReference>
<sequence length="443" mass="44656">MTAIRMTRAGGDTVTGFRVWRRERPLVGGILLALAGVEMFFSGQLDLGNIHISMGFEGFQATVIPALLVLLGVLAIVTPAQHLFYGIFALVLAVYSLVGVNLGGFLLGMLLGAVGGVIVVAWRARVSSAADSAEGVAAAENVATQPPLRPIPNPRIAPGTPASYMRRPSTTPRSRPAPRRGAVAPAPPRPRGPRGTPPFRAGPVLTGRRRFNRAAALLLVVASIASIGAARAPGAAEGCLLGIICTPSSPSPSPSPTSGGGTGTGTGSGGGGLGGLLGGGSSSDPQDNAGGLPPVPLVASPDDSMTFTLPAAQLGGSSISFGSIPVVSLVTVPLKDGSRTTVIRLQASSVTINDFVLDVRKTAGGDSGVTTSRQMVLSGHVSAYIDSATATLPGGLGLTLGADTPLPGDELPQTLLGVHLGLVGVISDRMTMTPSHLVVTQGH</sequence>
<dbReference type="EMBL" id="BSVB01000001">
    <property type="protein sequence ID" value="GMA95787.1"/>
    <property type="molecule type" value="Genomic_DNA"/>
</dbReference>
<proteinExistence type="predicted"/>
<feature type="transmembrane region" description="Helical" evidence="2">
    <location>
        <begin position="82"/>
        <end position="98"/>
    </location>
</feature>
<dbReference type="InterPro" id="IPR046096">
    <property type="entry name" value="DUF6114"/>
</dbReference>
<comment type="caution">
    <text evidence="3">The sequence shown here is derived from an EMBL/GenBank/DDBJ whole genome shotgun (WGS) entry which is preliminary data.</text>
</comment>
<dbReference type="Proteomes" id="UP001157034">
    <property type="component" value="Unassembled WGS sequence"/>
</dbReference>
<evidence type="ECO:0000313" key="4">
    <source>
        <dbReference type="Proteomes" id="UP001157034"/>
    </source>
</evidence>
<feature type="transmembrane region" description="Helical" evidence="2">
    <location>
        <begin position="59"/>
        <end position="77"/>
    </location>
</feature>
<keyword evidence="2" id="KW-0472">Membrane</keyword>
<keyword evidence="2" id="KW-1133">Transmembrane helix</keyword>
<protein>
    <submittedName>
        <fullName evidence="3">Uncharacterized protein</fullName>
    </submittedName>
</protein>
<keyword evidence="4" id="KW-1185">Reference proteome</keyword>
<feature type="compositionally biased region" description="Gly residues" evidence="1">
    <location>
        <begin position="258"/>
        <end position="281"/>
    </location>
</feature>
<organism evidence="3 4">
    <name type="scientific">Pseudolysinimonas kribbensis</name>
    <dbReference type="NCBI Taxonomy" id="433641"/>
    <lineage>
        <taxon>Bacteria</taxon>
        <taxon>Bacillati</taxon>
        <taxon>Actinomycetota</taxon>
        <taxon>Actinomycetes</taxon>
        <taxon>Micrococcales</taxon>
        <taxon>Microbacteriaceae</taxon>
        <taxon>Pseudolysinimonas</taxon>
    </lineage>
</organism>
<keyword evidence="2" id="KW-0812">Transmembrane</keyword>
<gene>
    <name evidence="3" type="ORF">GCM10025881_26110</name>
</gene>
<feature type="transmembrane region" description="Helical" evidence="2">
    <location>
        <begin position="26"/>
        <end position="47"/>
    </location>
</feature>
<evidence type="ECO:0000256" key="1">
    <source>
        <dbReference type="SAM" id="MobiDB-lite"/>
    </source>
</evidence>
<evidence type="ECO:0000256" key="2">
    <source>
        <dbReference type="SAM" id="Phobius"/>
    </source>
</evidence>
<reference evidence="4" key="1">
    <citation type="journal article" date="2019" name="Int. J. Syst. Evol. Microbiol.">
        <title>The Global Catalogue of Microorganisms (GCM) 10K type strain sequencing project: providing services to taxonomists for standard genome sequencing and annotation.</title>
        <authorList>
            <consortium name="The Broad Institute Genomics Platform"/>
            <consortium name="The Broad Institute Genome Sequencing Center for Infectious Disease"/>
            <person name="Wu L."/>
            <person name="Ma J."/>
        </authorList>
    </citation>
    <scope>NUCLEOTIDE SEQUENCE [LARGE SCALE GENOMIC DNA]</scope>
    <source>
        <strain evidence="4">NBRC 108894</strain>
    </source>
</reference>
<name>A0ABQ6K595_9MICO</name>
<feature type="compositionally biased region" description="Low complexity" evidence="1">
    <location>
        <begin position="193"/>
        <end position="203"/>
    </location>
</feature>
<feature type="compositionally biased region" description="Low complexity" evidence="1">
    <location>
        <begin position="166"/>
        <end position="184"/>
    </location>
</feature>